<keyword evidence="1" id="KW-0472">Membrane</keyword>
<evidence type="ECO:0000256" key="1">
    <source>
        <dbReference type="SAM" id="Phobius"/>
    </source>
</evidence>
<dbReference type="InParanoid" id="E4V3I8"/>
<proteinExistence type="predicted"/>
<dbReference type="GeneID" id="10025564"/>
<dbReference type="OMA" id="IGICFQH"/>
<evidence type="ECO:0000313" key="3">
    <source>
        <dbReference type="Proteomes" id="UP000002669"/>
    </source>
</evidence>
<accession>E4V3I8</accession>
<feature type="transmembrane region" description="Helical" evidence="1">
    <location>
        <begin position="20"/>
        <end position="38"/>
    </location>
</feature>
<dbReference type="OrthoDB" id="4167297at2759"/>
<sequence length="122" mass="13571">MLLSQPWRVGLTAVGIGFNAYTILVHTTYGFTSVLPMLRTHKSKLYDIIGICFQHLMILPTIGIILQLKWFHHGIEGPFEKPLFYTYLLGNLACGAWYGSMGVVNPLLCTVFAPLASLLCVL</sequence>
<dbReference type="Proteomes" id="UP000002669">
    <property type="component" value="Unassembled WGS sequence"/>
</dbReference>
<dbReference type="eggNOG" id="ENOG502RQU0">
    <property type="taxonomic scope" value="Eukaryota"/>
</dbReference>
<dbReference type="EMBL" id="DS989828">
    <property type="protein sequence ID" value="EFR04562.1"/>
    <property type="molecule type" value="Genomic_DNA"/>
</dbReference>
<protein>
    <submittedName>
        <fullName evidence="2">Uncharacterized protein</fullName>
    </submittedName>
</protein>
<feature type="transmembrane region" description="Helical" evidence="1">
    <location>
        <begin position="45"/>
        <end position="68"/>
    </location>
</feature>
<dbReference type="HOGENOM" id="CLU_2026158_0_0_1"/>
<keyword evidence="1" id="KW-0812">Transmembrane</keyword>
<dbReference type="VEuPathDB" id="FungiDB:MGYG_07567"/>
<name>E4V3I8_ARTGP</name>
<dbReference type="AlphaFoldDB" id="E4V3I8"/>
<evidence type="ECO:0000313" key="2">
    <source>
        <dbReference type="EMBL" id="EFR04562.1"/>
    </source>
</evidence>
<gene>
    <name evidence="2" type="ORF">MGYG_07567</name>
</gene>
<feature type="transmembrane region" description="Helical" evidence="1">
    <location>
        <begin position="88"/>
        <end position="121"/>
    </location>
</feature>
<keyword evidence="3" id="KW-1185">Reference proteome</keyword>
<dbReference type="RefSeq" id="XP_003170325.1">
    <property type="nucleotide sequence ID" value="XM_003170277.1"/>
</dbReference>
<reference evidence="3" key="1">
    <citation type="journal article" date="2012" name="MBio">
        <title>Comparative genome analysis of Trichophyton rubrum and related dermatophytes reveals candidate genes involved in infection.</title>
        <authorList>
            <person name="Martinez D.A."/>
            <person name="Oliver B.G."/>
            <person name="Graeser Y."/>
            <person name="Goldberg J.M."/>
            <person name="Li W."/>
            <person name="Martinez-Rossi N.M."/>
            <person name="Monod M."/>
            <person name="Shelest E."/>
            <person name="Barton R.C."/>
            <person name="Birch E."/>
            <person name="Brakhage A.A."/>
            <person name="Chen Z."/>
            <person name="Gurr S.J."/>
            <person name="Heiman D."/>
            <person name="Heitman J."/>
            <person name="Kosti I."/>
            <person name="Rossi A."/>
            <person name="Saif S."/>
            <person name="Samalova M."/>
            <person name="Saunders C.W."/>
            <person name="Shea T."/>
            <person name="Summerbell R.C."/>
            <person name="Xu J."/>
            <person name="Young S."/>
            <person name="Zeng Q."/>
            <person name="Birren B.W."/>
            <person name="Cuomo C.A."/>
            <person name="White T.C."/>
        </authorList>
    </citation>
    <scope>NUCLEOTIDE SEQUENCE [LARGE SCALE GENOMIC DNA]</scope>
    <source>
        <strain evidence="3">ATCC MYA-4604 / CBS 118893</strain>
    </source>
</reference>
<organism evidence="3">
    <name type="scientific">Arthroderma gypseum (strain ATCC MYA-4604 / CBS 118893)</name>
    <name type="common">Microsporum gypseum</name>
    <dbReference type="NCBI Taxonomy" id="535722"/>
    <lineage>
        <taxon>Eukaryota</taxon>
        <taxon>Fungi</taxon>
        <taxon>Dikarya</taxon>
        <taxon>Ascomycota</taxon>
        <taxon>Pezizomycotina</taxon>
        <taxon>Eurotiomycetes</taxon>
        <taxon>Eurotiomycetidae</taxon>
        <taxon>Onygenales</taxon>
        <taxon>Arthrodermataceae</taxon>
        <taxon>Nannizzia</taxon>
    </lineage>
</organism>
<keyword evidence="1" id="KW-1133">Transmembrane helix</keyword>